<evidence type="ECO:0000313" key="3">
    <source>
        <dbReference type="WBParaSite" id="PgR060_g013_t01"/>
    </source>
</evidence>
<dbReference type="GO" id="GO:0008157">
    <property type="term" value="F:protein phosphatase 1 binding"/>
    <property type="evidence" value="ECO:0007669"/>
    <property type="project" value="TreeGrafter"/>
</dbReference>
<dbReference type="PANTHER" id="PTHR12307">
    <property type="entry name" value="PROTEIN PHOSPHATASE 1 REGULATORY SUBUNIT"/>
    <property type="match status" value="1"/>
</dbReference>
<dbReference type="PANTHER" id="PTHR12307:SF36">
    <property type="entry name" value="GLYCOGEN-BINDING SUBUNIT 76A"/>
    <property type="match status" value="1"/>
</dbReference>
<keyword evidence="2" id="KW-1185">Reference proteome</keyword>
<organism evidence="2 3">
    <name type="scientific">Parascaris univalens</name>
    <name type="common">Nematode worm</name>
    <dbReference type="NCBI Taxonomy" id="6257"/>
    <lineage>
        <taxon>Eukaryota</taxon>
        <taxon>Metazoa</taxon>
        <taxon>Ecdysozoa</taxon>
        <taxon>Nematoda</taxon>
        <taxon>Chromadorea</taxon>
        <taxon>Rhabditida</taxon>
        <taxon>Spirurina</taxon>
        <taxon>Ascaridomorpha</taxon>
        <taxon>Ascaridoidea</taxon>
        <taxon>Ascarididae</taxon>
        <taxon>Parascaris</taxon>
    </lineage>
</organism>
<dbReference type="Gene3D" id="2.60.40.2440">
    <property type="entry name" value="Carbohydrate binding type-21 domain"/>
    <property type="match status" value="1"/>
</dbReference>
<dbReference type="InterPro" id="IPR050782">
    <property type="entry name" value="PP1_regulatory_subunit_3"/>
</dbReference>
<dbReference type="Proteomes" id="UP000887569">
    <property type="component" value="Unplaced"/>
</dbReference>
<name>A0A915BTU4_PARUN</name>
<protein>
    <submittedName>
        <fullName evidence="3">CBM21 domain-containing protein</fullName>
    </submittedName>
</protein>
<dbReference type="PROSITE" id="PS51159">
    <property type="entry name" value="CBM21"/>
    <property type="match status" value="1"/>
</dbReference>
<evidence type="ECO:0000259" key="1">
    <source>
        <dbReference type="PROSITE" id="PS51159"/>
    </source>
</evidence>
<accession>A0A915BTU4</accession>
<proteinExistence type="predicted"/>
<feature type="domain" description="CBM21" evidence="1">
    <location>
        <begin position="171"/>
        <end position="278"/>
    </location>
</feature>
<dbReference type="GO" id="GO:0000164">
    <property type="term" value="C:protein phosphatase type 1 complex"/>
    <property type="evidence" value="ECO:0007669"/>
    <property type="project" value="TreeGrafter"/>
</dbReference>
<dbReference type="InterPro" id="IPR038175">
    <property type="entry name" value="CBM21_dom_sf"/>
</dbReference>
<sequence>FRARLQRMTDSECCPSEVFSMEDYGFFSDAASCCTDSTLEETITESPSPSPPPCARCERSVSLSSALKKPNSHSDKKAVHFADSLGLDLVHIRPFVAFGDPDDEIFGTTPPLYFKGFHQASYVTTLPAPPPRKISTVAPPTFAVATYLHTHFTPVGNHGWQNSGNPNERLIAKTCKQGVCLKSVNSIGTNLTGTVAVVNYAYQKEVHIRYTLDHWRSFIDVQALYISGSIAENIDTFSFSLFLPQCLPVGAKCEFCIRYRCAGNEYWDNNDRANYLVECRALDPGRVEEDEGIFGIRRWL</sequence>
<dbReference type="InterPro" id="IPR005036">
    <property type="entry name" value="CBM21_dom"/>
</dbReference>
<dbReference type="Pfam" id="PF03370">
    <property type="entry name" value="CBM_21"/>
    <property type="match status" value="1"/>
</dbReference>
<dbReference type="GO" id="GO:0005979">
    <property type="term" value="P:regulation of glycogen biosynthetic process"/>
    <property type="evidence" value="ECO:0007669"/>
    <property type="project" value="TreeGrafter"/>
</dbReference>
<dbReference type="AlphaFoldDB" id="A0A915BTU4"/>
<evidence type="ECO:0000313" key="2">
    <source>
        <dbReference type="Proteomes" id="UP000887569"/>
    </source>
</evidence>
<dbReference type="WBParaSite" id="PgR060_g013_t01">
    <property type="protein sequence ID" value="PgR060_g013_t01"/>
    <property type="gene ID" value="PgR060_g013"/>
</dbReference>
<dbReference type="GO" id="GO:2001069">
    <property type="term" value="F:glycogen binding"/>
    <property type="evidence" value="ECO:0007669"/>
    <property type="project" value="TreeGrafter"/>
</dbReference>
<reference evidence="3" key="1">
    <citation type="submission" date="2022-11" db="UniProtKB">
        <authorList>
            <consortium name="WormBaseParasite"/>
        </authorList>
    </citation>
    <scope>IDENTIFICATION</scope>
</reference>